<keyword evidence="1 5" id="KW-0132">Cell division</keyword>
<dbReference type="PANTHER" id="PTHR34108">
    <property type="entry name" value="SEPTUM SITE-DETERMINING PROTEIN MINC"/>
    <property type="match status" value="1"/>
</dbReference>
<evidence type="ECO:0000313" key="8">
    <source>
        <dbReference type="Proteomes" id="UP000607397"/>
    </source>
</evidence>
<gene>
    <name evidence="5 7" type="primary">minC</name>
    <name evidence="7" type="ORF">GS597_09705</name>
</gene>
<comment type="subunit">
    <text evidence="4 5">Interacts with MinD and FtsZ.</text>
</comment>
<dbReference type="Gene3D" id="2.160.20.70">
    <property type="match status" value="1"/>
</dbReference>
<dbReference type="InterPro" id="IPR005526">
    <property type="entry name" value="Septum_form_inhib_MinC_C"/>
</dbReference>
<dbReference type="HAMAP" id="MF_00267">
    <property type="entry name" value="MinC"/>
    <property type="match status" value="1"/>
</dbReference>
<dbReference type="InterPro" id="IPR013033">
    <property type="entry name" value="MinC"/>
</dbReference>
<comment type="function">
    <text evidence="5">Cell division inhibitor that blocks the formation of polar Z ring septums. Rapidly oscillates between the poles of the cell to destabilize FtsZ filaments that have formed before they mature into polar Z rings. Prevents FtsZ polymerization.</text>
</comment>
<name>A0A8K1ZZ66_9CYAN</name>
<dbReference type="PANTHER" id="PTHR34108:SF1">
    <property type="entry name" value="SEPTUM SITE-DETERMINING PROTEIN MINC"/>
    <property type="match status" value="1"/>
</dbReference>
<evidence type="ECO:0000256" key="2">
    <source>
        <dbReference type="ARBA" id="ARBA00023210"/>
    </source>
</evidence>
<dbReference type="GO" id="GO:0000902">
    <property type="term" value="P:cell morphogenesis"/>
    <property type="evidence" value="ECO:0007669"/>
    <property type="project" value="InterPro"/>
</dbReference>
<proteinExistence type="inferred from homology"/>
<evidence type="ECO:0000259" key="6">
    <source>
        <dbReference type="Pfam" id="PF03775"/>
    </source>
</evidence>
<feature type="domain" description="Septum formation inhibitor MinC C-terminal" evidence="6">
    <location>
        <begin position="162"/>
        <end position="258"/>
    </location>
</feature>
<protein>
    <recommendedName>
        <fullName evidence="5">Probable septum site-determining protein MinC</fullName>
    </recommendedName>
</protein>
<keyword evidence="8" id="KW-1185">Reference proteome</keyword>
<sequence length="275" mass="30121">MNLDISTPNTEATLPPLGETLTSPPVEPQLQFLEAAQMLQVQIPTPQETALDWQEIWQHLCQRLDASRRMWPDNLNVEVKVGERLLDQRQLQMLETALSGANLHLKRVCTSRRQTAMAAITAGYSVEQQTPQLTLAQKPLSRIQSPSPDLTTGGVAAPLYLQATLRSGREVSHPGSVILLGDLNPGSAIIAEGDILVWGRLRGIAHAGAQGNDQRLILALQMEPTQLRIADQVARAPETPPDQYHPEVAYVAEDGIRIARASHFSVDMISSSADR</sequence>
<dbReference type="Proteomes" id="UP000607397">
    <property type="component" value="Unassembled WGS sequence"/>
</dbReference>
<dbReference type="InterPro" id="IPR036145">
    <property type="entry name" value="MinC_C_sf"/>
</dbReference>
<keyword evidence="2 5" id="KW-0717">Septation</keyword>
<dbReference type="EMBL" id="WVIC01000016">
    <property type="protein sequence ID" value="NCJ06778.1"/>
    <property type="molecule type" value="Genomic_DNA"/>
</dbReference>
<reference evidence="7" key="1">
    <citation type="submission" date="2019-12" db="EMBL/GenBank/DDBJ databases">
        <title>High-Quality draft genome sequences of three cyanobacteria isolated from the limestone walls of the Old Cathedral of Coimbra.</title>
        <authorList>
            <person name="Tiago I."/>
            <person name="Soares F."/>
            <person name="Portugal A."/>
        </authorList>
    </citation>
    <scope>NUCLEOTIDE SEQUENCE [LARGE SCALE GENOMIC DNA]</scope>
    <source>
        <strain evidence="7">C</strain>
    </source>
</reference>
<dbReference type="NCBIfam" id="NF001778">
    <property type="entry name" value="PRK00513.2-4"/>
    <property type="match status" value="1"/>
</dbReference>
<evidence type="ECO:0000256" key="4">
    <source>
        <dbReference type="ARBA" id="ARBA00046874"/>
    </source>
</evidence>
<accession>A0A8K1ZZ66</accession>
<dbReference type="SUPFAM" id="SSF63848">
    <property type="entry name" value="Cell-division inhibitor MinC, C-terminal domain"/>
    <property type="match status" value="1"/>
</dbReference>
<keyword evidence="3 5" id="KW-0131">Cell cycle</keyword>
<dbReference type="Pfam" id="PF03775">
    <property type="entry name" value="MinC_C"/>
    <property type="match status" value="1"/>
</dbReference>
<evidence type="ECO:0000313" key="7">
    <source>
        <dbReference type="EMBL" id="NCJ06778.1"/>
    </source>
</evidence>
<comment type="similarity">
    <text evidence="5">Belongs to the MinC family.</text>
</comment>
<dbReference type="RefSeq" id="WP_161825253.1">
    <property type="nucleotide sequence ID" value="NZ_WVIC01000016.1"/>
</dbReference>
<dbReference type="GO" id="GO:1901891">
    <property type="term" value="P:regulation of cell septum assembly"/>
    <property type="evidence" value="ECO:0007669"/>
    <property type="project" value="InterPro"/>
</dbReference>
<comment type="caution">
    <text evidence="7">The sequence shown here is derived from an EMBL/GenBank/DDBJ whole genome shotgun (WGS) entry which is preliminary data.</text>
</comment>
<dbReference type="AlphaFoldDB" id="A0A8K1ZZ66"/>
<evidence type="ECO:0000256" key="3">
    <source>
        <dbReference type="ARBA" id="ARBA00023306"/>
    </source>
</evidence>
<organism evidence="7 8">
    <name type="scientific">Petrachloros mirabilis ULC683</name>
    <dbReference type="NCBI Taxonomy" id="2781853"/>
    <lineage>
        <taxon>Bacteria</taxon>
        <taxon>Bacillati</taxon>
        <taxon>Cyanobacteriota</taxon>
        <taxon>Cyanophyceae</taxon>
        <taxon>Synechococcales</taxon>
        <taxon>Petrachlorosaceae</taxon>
        <taxon>Petrachloros</taxon>
        <taxon>Petrachloros mirabilis</taxon>
    </lineage>
</organism>
<dbReference type="GO" id="GO:0000917">
    <property type="term" value="P:division septum assembly"/>
    <property type="evidence" value="ECO:0007669"/>
    <property type="project" value="UniProtKB-KW"/>
</dbReference>
<dbReference type="InterPro" id="IPR016098">
    <property type="entry name" value="CAP/MinC_C"/>
</dbReference>
<evidence type="ECO:0000256" key="5">
    <source>
        <dbReference type="HAMAP-Rule" id="MF_00267"/>
    </source>
</evidence>
<evidence type="ECO:0000256" key="1">
    <source>
        <dbReference type="ARBA" id="ARBA00022618"/>
    </source>
</evidence>